<feature type="compositionally biased region" description="Polar residues" evidence="1">
    <location>
        <begin position="1"/>
        <end position="14"/>
    </location>
</feature>
<feature type="non-terminal residue" evidence="2">
    <location>
        <position position="54"/>
    </location>
</feature>
<proteinExistence type="predicted"/>
<dbReference type="AlphaFoldDB" id="A0A0B7B5M5"/>
<name>A0A0B7B5M5_9EUPU</name>
<evidence type="ECO:0000313" key="2">
    <source>
        <dbReference type="EMBL" id="CEK87586.1"/>
    </source>
</evidence>
<protein>
    <submittedName>
        <fullName evidence="2">Uncharacterized protein</fullName>
    </submittedName>
</protein>
<evidence type="ECO:0000256" key="1">
    <source>
        <dbReference type="SAM" id="MobiDB-lite"/>
    </source>
</evidence>
<accession>A0A0B7B5M5</accession>
<gene>
    <name evidence="2" type="primary">ORF160243</name>
</gene>
<organism evidence="2">
    <name type="scientific">Arion vulgaris</name>
    <dbReference type="NCBI Taxonomy" id="1028688"/>
    <lineage>
        <taxon>Eukaryota</taxon>
        <taxon>Metazoa</taxon>
        <taxon>Spiralia</taxon>
        <taxon>Lophotrochozoa</taxon>
        <taxon>Mollusca</taxon>
        <taxon>Gastropoda</taxon>
        <taxon>Heterobranchia</taxon>
        <taxon>Euthyneura</taxon>
        <taxon>Panpulmonata</taxon>
        <taxon>Eupulmonata</taxon>
        <taxon>Stylommatophora</taxon>
        <taxon>Helicina</taxon>
        <taxon>Arionoidea</taxon>
        <taxon>Arionidae</taxon>
        <taxon>Arion</taxon>
    </lineage>
</organism>
<sequence length="54" mass="6126">MQTDKPYVSITSYVPGTKKQKRSELNNLNEKTSHAIQTSHAIHKKTTDKMVLTP</sequence>
<reference evidence="2" key="1">
    <citation type="submission" date="2014-12" db="EMBL/GenBank/DDBJ databases">
        <title>Insight into the proteome of Arion vulgaris.</title>
        <authorList>
            <person name="Aradska J."/>
            <person name="Bulat T."/>
            <person name="Smidak R."/>
            <person name="Sarate P."/>
            <person name="Gangsoo J."/>
            <person name="Sialana F."/>
            <person name="Bilban M."/>
            <person name="Lubec G."/>
        </authorList>
    </citation>
    <scope>NUCLEOTIDE SEQUENCE</scope>
    <source>
        <tissue evidence="2">Skin</tissue>
    </source>
</reference>
<feature type="region of interest" description="Disordered" evidence="1">
    <location>
        <begin position="1"/>
        <end position="54"/>
    </location>
</feature>
<feature type="compositionally biased region" description="Polar residues" evidence="1">
    <location>
        <begin position="25"/>
        <end position="40"/>
    </location>
</feature>
<dbReference type="EMBL" id="HACG01040721">
    <property type="protein sequence ID" value="CEK87586.1"/>
    <property type="molecule type" value="Transcribed_RNA"/>
</dbReference>